<protein>
    <submittedName>
        <fullName evidence="2">Sporulation initiation inhibitor protein soj</fullName>
    </submittedName>
</protein>
<gene>
    <name evidence="2" type="primary">soj_1</name>
    <name evidence="2" type="ORF">NCTC12112_00997</name>
</gene>
<dbReference type="SUPFAM" id="SSF52540">
    <property type="entry name" value="P-loop containing nucleoside triphosphate hydrolases"/>
    <property type="match status" value="1"/>
</dbReference>
<dbReference type="RefSeq" id="WP_005976746.1">
    <property type="nucleotide sequence ID" value="NZ_BAABXY010000001.1"/>
</dbReference>
<dbReference type="EMBL" id="LS483487">
    <property type="protein sequence ID" value="SQJ00838.1"/>
    <property type="molecule type" value="Genomic_DNA"/>
</dbReference>
<evidence type="ECO:0000313" key="2">
    <source>
        <dbReference type="EMBL" id="SQJ00838.1"/>
    </source>
</evidence>
<organism evidence="2 3">
    <name type="scientific">Fusobacterium ulcerans</name>
    <dbReference type="NCBI Taxonomy" id="861"/>
    <lineage>
        <taxon>Bacteria</taxon>
        <taxon>Fusobacteriati</taxon>
        <taxon>Fusobacteriota</taxon>
        <taxon>Fusobacteriia</taxon>
        <taxon>Fusobacteriales</taxon>
        <taxon>Fusobacteriaceae</taxon>
        <taxon>Fusobacterium</taxon>
    </lineage>
</organism>
<reference evidence="2 3" key="1">
    <citation type="submission" date="2018-06" db="EMBL/GenBank/DDBJ databases">
        <authorList>
            <consortium name="Pathogen Informatics"/>
            <person name="Doyle S."/>
        </authorList>
    </citation>
    <scope>NUCLEOTIDE SEQUENCE [LARGE SCALE GENOMIC DNA]</scope>
    <source>
        <strain evidence="2 3">NCTC12112</strain>
    </source>
</reference>
<dbReference type="Proteomes" id="UP000249008">
    <property type="component" value="Chromosome 1"/>
</dbReference>
<dbReference type="InterPro" id="IPR025669">
    <property type="entry name" value="AAA_dom"/>
</dbReference>
<dbReference type="KEGG" id="ful:C4N20_12185"/>
<feature type="domain" description="AAA" evidence="1">
    <location>
        <begin position="3"/>
        <end position="197"/>
    </location>
</feature>
<dbReference type="CDD" id="cd02042">
    <property type="entry name" value="ParAB_family"/>
    <property type="match status" value="1"/>
</dbReference>
<dbReference type="Pfam" id="PF13614">
    <property type="entry name" value="AAA_31"/>
    <property type="match status" value="1"/>
</dbReference>
<accession>A0AAX1TS45</accession>
<evidence type="ECO:0000313" key="3">
    <source>
        <dbReference type="Proteomes" id="UP000249008"/>
    </source>
</evidence>
<dbReference type="Gene3D" id="3.40.50.300">
    <property type="entry name" value="P-loop containing nucleotide triphosphate hydrolases"/>
    <property type="match status" value="1"/>
</dbReference>
<dbReference type="GeneID" id="78455575"/>
<dbReference type="PANTHER" id="PTHR13696:SF99">
    <property type="entry name" value="COBYRINIC ACID AC-DIAMIDE SYNTHASE"/>
    <property type="match status" value="1"/>
</dbReference>
<dbReference type="PANTHER" id="PTHR13696">
    <property type="entry name" value="P-LOOP CONTAINING NUCLEOSIDE TRIPHOSPHATE HYDROLASE"/>
    <property type="match status" value="1"/>
</dbReference>
<dbReference type="InterPro" id="IPR027417">
    <property type="entry name" value="P-loop_NTPase"/>
</dbReference>
<name>A0AAX1TS45_9FUSO</name>
<dbReference type="InterPro" id="IPR050678">
    <property type="entry name" value="DNA_Partitioning_ATPase"/>
</dbReference>
<dbReference type="AlphaFoldDB" id="A0AAX1TS45"/>
<sequence>MARRISIYNYKEKIGKTTSAYYMAKALSEEGKRVLMIDADPQCSLTKLSLTLNNGRLNETVTDLHKAVLRAFEGQPIPITSVVPQMFSDKLFLTPGSNEILKLEITLSFAHKKDNNMKIFGNIAGAFNEFFNKMEEEYNLDYIIIDFPSTMKEISKNLLMVSDYIAIPTIIDLFMNDTFILLIKEFHDLNELRNSMLSKYSDSYYSFPDKQPKFIGFIKQDYLFDKKIENKNIKEISMFTRNIKIIGMLLENGKLSANDYILSQIPNLNKNKELFNIFIKEMAERIIALG</sequence>
<proteinExistence type="predicted"/>
<evidence type="ECO:0000259" key="1">
    <source>
        <dbReference type="Pfam" id="PF13614"/>
    </source>
</evidence>